<dbReference type="Proteomes" id="UP001172101">
    <property type="component" value="Unassembled WGS sequence"/>
</dbReference>
<dbReference type="GeneID" id="85328588"/>
<dbReference type="RefSeq" id="XP_060295679.1">
    <property type="nucleotide sequence ID" value="XM_060445318.1"/>
</dbReference>
<reference evidence="2" key="1">
    <citation type="submission" date="2023-06" db="EMBL/GenBank/DDBJ databases">
        <title>Genome-scale phylogeny and comparative genomics of the fungal order Sordariales.</title>
        <authorList>
            <consortium name="Lawrence Berkeley National Laboratory"/>
            <person name="Hensen N."/>
            <person name="Bonometti L."/>
            <person name="Westerberg I."/>
            <person name="Brannstrom I.O."/>
            <person name="Guillou S."/>
            <person name="Cros-Aarteil S."/>
            <person name="Calhoun S."/>
            <person name="Haridas S."/>
            <person name="Kuo A."/>
            <person name="Mondo S."/>
            <person name="Pangilinan J."/>
            <person name="Riley R."/>
            <person name="LaButti K."/>
            <person name="Andreopoulos B."/>
            <person name="Lipzen A."/>
            <person name="Chen C."/>
            <person name="Yanf M."/>
            <person name="Daum C."/>
            <person name="Ng V."/>
            <person name="Clum A."/>
            <person name="Steindorff A."/>
            <person name="Ohm R."/>
            <person name="Martin F."/>
            <person name="Silar P."/>
            <person name="Natvig D."/>
            <person name="Lalanne C."/>
            <person name="Gautier V."/>
            <person name="Ament-velasquez S.L."/>
            <person name="Kruys A."/>
            <person name="Hutchinson M.I."/>
            <person name="Powell A.J."/>
            <person name="Barry K."/>
            <person name="Miller A.N."/>
            <person name="Grigoriev I.V."/>
            <person name="Debuchy R."/>
            <person name="Gladieux P."/>
            <person name="Thoren M.H."/>
            <person name="Johannesson H."/>
        </authorList>
    </citation>
    <scope>NUCLEOTIDE SEQUENCE</scope>
    <source>
        <strain evidence="2">SMH2392-1A</strain>
    </source>
</reference>
<keyword evidence="3" id="KW-1185">Reference proteome</keyword>
<accession>A0AA40DXQ0</accession>
<dbReference type="AlphaFoldDB" id="A0AA40DXQ0"/>
<protein>
    <submittedName>
        <fullName evidence="2">Uncharacterized protein</fullName>
    </submittedName>
</protein>
<organism evidence="2 3">
    <name type="scientific">Lasiosphaeria miniovina</name>
    <dbReference type="NCBI Taxonomy" id="1954250"/>
    <lineage>
        <taxon>Eukaryota</taxon>
        <taxon>Fungi</taxon>
        <taxon>Dikarya</taxon>
        <taxon>Ascomycota</taxon>
        <taxon>Pezizomycotina</taxon>
        <taxon>Sordariomycetes</taxon>
        <taxon>Sordariomycetidae</taxon>
        <taxon>Sordariales</taxon>
        <taxon>Lasiosphaeriaceae</taxon>
        <taxon>Lasiosphaeria</taxon>
    </lineage>
</organism>
<gene>
    <name evidence="2" type="ORF">B0T26DRAFT_751031</name>
</gene>
<name>A0AA40DXQ0_9PEZI</name>
<comment type="caution">
    <text evidence="2">The sequence shown here is derived from an EMBL/GenBank/DDBJ whole genome shotgun (WGS) entry which is preliminary data.</text>
</comment>
<evidence type="ECO:0000313" key="2">
    <source>
        <dbReference type="EMBL" id="KAK0716886.1"/>
    </source>
</evidence>
<feature type="compositionally biased region" description="Basic and acidic residues" evidence="1">
    <location>
        <begin position="78"/>
        <end position="88"/>
    </location>
</feature>
<sequence length="104" mass="11303">MARLVPRSLLPNLAKVRPAGHRLSRAANMNKHGGGHGFASSAPRCLVAMTGFSDEQLTVRRAVAALCSRSPSTYWQERGKAVHSDPRKFHAALAKDGSNRRQLS</sequence>
<evidence type="ECO:0000256" key="1">
    <source>
        <dbReference type="SAM" id="MobiDB-lite"/>
    </source>
</evidence>
<proteinExistence type="predicted"/>
<feature type="region of interest" description="Disordered" evidence="1">
    <location>
        <begin position="78"/>
        <end position="104"/>
    </location>
</feature>
<evidence type="ECO:0000313" key="3">
    <source>
        <dbReference type="Proteomes" id="UP001172101"/>
    </source>
</evidence>
<dbReference type="EMBL" id="JAUIRO010000004">
    <property type="protein sequence ID" value="KAK0716886.1"/>
    <property type="molecule type" value="Genomic_DNA"/>
</dbReference>